<feature type="compositionally biased region" description="Polar residues" evidence="1">
    <location>
        <begin position="433"/>
        <end position="443"/>
    </location>
</feature>
<feature type="compositionally biased region" description="Basic residues" evidence="1">
    <location>
        <begin position="185"/>
        <end position="194"/>
    </location>
</feature>
<keyword evidence="3" id="KW-1185">Reference proteome</keyword>
<gene>
    <name evidence="2" type="ORF">R3P38DRAFT_2781375</name>
</gene>
<proteinExistence type="predicted"/>
<evidence type="ECO:0000313" key="2">
    <source>
        <dbReference type="EMBL" id="KAK7021259.1"/>
    </source>
</evidence>
<feature type="compositionally biased region" description="Basic and acidic residues" evidence="1">
    <location>
        <begin position="363"/>
        <end position="381"/>
    </location>
</feature>
<feature type="region of interest" description="Disordered" evidence="1">
    <location>
        <begin position="140"/>
        <end position="319"/>
    </location>
</feature>
<evidence type="ECO:0000256" key="1">
    <source>
        <dbReference type="SAM" id="MobiDB-lite"/>
    </source>
</evidence>
<protein>
    <submittedName>
        <fullName evidence="2">Uncharacterized protein</fullName>
    </submittedName>
</protein>
<feature type="compositionally biased region" description="Polar residues" evidence="1">
    <location>
        <begin position="293"/>
        <end position="306"/>
    </location>
</feature>
<organism evidence="2 3">
    <name type="scientific">Favolaschia claudopus</name>
    <dbReference type="NCBI Taxonomy" id="2862362"/>
    <lineage>
        <taxon>Eukaryota</taxon>
        <taxon>Fungi</taxon>
        <taxon>Dikarya</taxon>
        <taxon>Basidiomycota</taxon>
        <taxon>Agaricomycotina</taxon>
        <taxon>Agaricomycetes</taxon>
        <taxon>Agaricomycetidae</taxon>
        <taxon>Agaricales</taxon>
        <taxon>Marasmiineae</taxon>
        <taxon>Mycenaceae</taxon>
        <taxon>Favolaschia</taxon>
    </lineage>
</organism>
<comment type="caution">
    <text evidence="2">The sequence shown here is derived from an EMBL/GenBank/DDBJ whole genome shotgun (WGS) entry which is preliminary data.</text>
</comment>
<name>A0AAW0B5Y1_9AGAR</name>
<feature type="compositionally biased region" description="Polar residues" evidence="1">
    <location>
        <begin position="385"/>
        <end position="406"/>
    </location>
</feature>
<reference evidence="2 3" key="1">
    <citation type="journal article" date="2024" name="J Genomics">
        <title>Draft genome sequencing and assembly of Favolaschia claudopus CIRM-BRFM 2984 isolated from oak limbs.</title>
        <authorList>
            <person name="Navarro D."/>
            <person name="Drula E."/>
            <person name="Chaduli D."/>
            <person name="Cazenave R."/>
            <person name="Ahrendt S."/>
            <person name="Wang J."/>
            <person name="Lipzen A."/>
            <person name="Daum C."/>
            <person name="Barry K."/>
            <person name="Grigoriev I.V."/>
            <person name="Favel A."/>
            <person name="Rosso M.N."/>
            <person name="Martin F."/>
        </authorList>
    </citation>
    <scope>NUCLEOTIDE SEQUENCE [LARGE SCALE GENOMIC DNA]</scope>
    <source>
        <strain evidence="2 3">CIRM-BRFM 2984</strain>
    </source>
</reference>
<feature type="region of interest" description="Disordered" evidence="1">
    <location>
        <begin position="512"/>
        <end position="535"/>
    </location>
</feature>
<dbReference type="Proteomes" id="UP001362999">
    <property type="component" value="Unassembled WGS sequence"/>
</dbReference>
<feature type="compositionally biased region" description="Low complexity" evidence="1">
    <location>
        <begin position="233"/>
        <end position="246"/>
    </location>
</feature>
<evidence type="ECO:0000313" key="3">
    <source>
        <dbReference type="Proteomes" id="UP001362999"/>
    </source>
</evidence>
<dbReference type="AlphaFoldDB" id="A0AAW0B5Y1"/>
<feature type="compositionally biased region" description="Polar residues" evidence="1">
    <location>
        <begin position="147"/>
        <end position="158"/>
    </location>
</feature>
<sequence length="857" mass="93606">MGQRNGTFTVSNRGDAWPTFAHMGKFAGIKHFGGYPYFCGFLSVSFLSPFSSLNAQRAAEVHCPTFIRPLYPSLLPFFRLARIYDGLLTSQFIDDSALASDVDSSSEPYLSEHESDILFIDDSSEPAIYSDHASNLDRVDMDDESDLSSPTGHSSVLSQDEDTGTHQKQDTDSEVVLVSTPSKSSGKRRSLARRHNQDLRSTTDDEDAAIKPGDSMFSRKNGIKASALPPGMSTRRSTRASSVTFSDGSLIGSPAKFVPQKSPTPPAPSTPSDWSKTPPPQSVTSFEDRSDAPFTQVSPPQASQVPGTAGPTPDSSIVPTSDRMMQKFMERHMNLLATSVLGEVLGSVQQQVEEARREEARRQQQLEDIQREGARREEARRVAAQSTQQTSMLVDSPVNPDSTGSNHPVVPQGSQIVDPPSTPRSHSFGGPMTPQTPNNSNGGRTFLRPVAPPLRSPFIPSGTPAVDNSIVQWGKQAERTAAEEDGKASFHKMFANKRKKTDTTNVDNCMQCSSVADPQDGRSPGPGPTTPKKPRVLDDLLTFRPNYTPPVVCGVTFDALQDDVIKHIYTNLPNLLNPHEGTEGTIGGHLAFSVWEDGLEEFSSASIYNAMTFEEAAGYFVNPIRISPAKVRRKQTSAGSPGTYRLYVDNHTAVCVSPGMCMESYIVDAVQSNGNPPRLRKYVSLLLHNQDWERWESFACTAYDVDTLYAQITAKALNMSTRIGQADPAKQASAATRLGNKPIFSYIKSPVKADPTKKPEQYSASQHSTSYSLAHDDIIPVYDARNREFDFNAELPHLATALPRWTGGEVPIGSFIVVGYTMSSYMGKAQGQPDKVLHIGNNILWVIICGTPFRNGD</sequence>
<feature type="region of interest" description="Disordered" evidence="1">
    <location>
        <begin position="363"/>
        <end position="453"/>
    </location>
</feature>
<accession>A0AAW0B5Y1</accession>
<dbReference type="EMBL" id="JAWWNJ010000039">
    <property type="protein sequence ID" value="KAK7021259.1"/>
    <property type="molecule type" value="Genomic_DNA"/>
</dbReference>